<evidence type="ECO:0000313" key="22">
    <source>
        <dbReference type="EMBL" id="ADA63617.1"/>
    </source>
</evidence>
<keyword evidence="7 22" id="KW-0150">Chloroplast</keyword>
<evidence type="ECO:0000256" key="2">
    <source>
        <dbReference type="ARBA" id="ARBA00004454"/>
    </source>
</evidence>
<evidence type="ECO:0000256" key="15">
    <source>
        <dbReference type="ARBA" id="ARBA00023078"/>
    </source>
</evidence>
<name>E3T2X9_EQUAR</name>
<evidence type="ECO:0000256" key="7">
    <source>
        <dbReference type="ARBA" id="ARBA00022528"/>
    </source>
</evidence>
<evidence type="ECO:0000256" key="3">
    <source>
        <dbReference type="ARBA" id="ARBA00005698"/>
    </source>
</evidence>
<organism evidence="22">
    <name type="scientific">Equisetum arvense</name>
    <name type="common">Field horsetail</name>
    <name type="synonym">Common horsetail</name>
    <dbReference type="NCBI Taxonomy" id="3258"/>
    <lineage>
        <taxon>Eukaryota</taxon>
        <taxon>Viridiplantae</taxon>
        <taxon>Streptophyta</taxon>
        <taxon>Embryophyta</taxon>
        <taxon>Tracheophyta</taxon>
        <taxon>Polypodiopsida</taxon>
        <taxon>Equisetidae</taxon>
        <taxon>Equisetales</taxon>
        <taxon>Equisetaceae</taxon>
        <taxon>Equisetum</taxon>
    </lineage>
</organism>
<dbReference type="GeneID" id="9978545"/>
<keyword evidence="11" id="KW-0618">Plastoquinone</keyword>
<evidence type="ECO:0000256" key="14">
    <source>
        <dbReference type="ARBA" id="ARBA00023027"/>
    </source>
</evidence>
<keyword evidence="10" id="KW-0521">NADP</keyword>
<evidence type="ECO:0000256" key="5">
    <source>
        <dbReference type="ARBA" id="ARBA00018131"/>
    </source>
</evidence>
<evidence type="ECO:0000256" key="21">
    <source>
        <dbReference type="SAM" id="Phobius"/>
    </source>
</evidence>
<dbReference type="GO" id="GO:0048038">
    <property type="term" value="F:quinone binding"/>
    <property type="evidence" value="ECO:0007669"/>
    <property type="project" value="UniProtKB-KW"/>
</dbReference>
<accession>E3T2X9</accession>
<keyword evidence="15" id="KW-0793">Thylakoid</keyword>
<evidence type="ECO:0000256" key="8">
    <source>
        <dbReference type="ARBA" id="ARBA00022692"/>
    </source>
</evidence>
<evidence type="ECO:0000256" key="18">
    <source>
        <dbReference type="ARBA" id="ARBA00031648"/>
    </source>
</evidence>
<evidence type="ECO:0000256" key="20">
    <source>
        <dbReference type="ARBA" id="ARBA00048026"/>
    </source>
</evidence>
<dbReference type="EMBL" id="JN968380">
    <property type="protein sequence ID" value="AEV58389.1"/>
    <property type="molecule type" value="Genomic_DNA"/>
</dbReference>
<keyword evidence="14" id="KW-0520">NAD</keyword>
<evidence type="ECO:0000256" key="6">
    <source>
        <dbReference type="ARBA" id="ARBA00022448"/>
    </source>
</evidence>
<geneLocation type="plastid" evidence="22"/>
<comment type="function">
    <text evidence="1">NDH shuttles electrons from NAD(P)H:plastoquinone, via FMN and iron-sulfur (Fe-S) centers, to quinones in the photosynthetic chain and possibly in a chloroplast respiratory chain. The immediate electron acceptor for the enzyme in this species is believed to be plastoquinone. Couples the redox reaction to proton translocation, and thus conserves the redox energy in a proton gradient.</text>
</comment>
<dbReference type="PANTHER" id="PTHR33269">
    <property type="entry name" value="NADH-UBIQUINONE OXIDOREDUCTASE CHAIN 6"/>
    <property type="match status" value="1"/>
</dbReference>
<dbReference type="GO" id="GO:0009535">
    <property type="term" value="C:chloroplast thylakoid membrane"/>
    <property type="evidence" value="ECO:0007669"/>
    <property type="project" value="UniProtKB-SubCell"/>
</dbReference>
<evidence type="ECO:0000256" key="17">
    <source>
        <dbReference type="ARBA" id="ARBA00029875"/>
    </source>
</evidence>
<evidence type="ECO:0000256" key="10">
    <source>
        <dbReference type="ARBA" id="ARBA00022857"/>
    </source>
</evidence>
<keyword evidence="6" id="KW-0813">Transport</keyword>
<dbReference type="EMBL" id="GU191334">
    <property type="protein sequence ID" value="ADA63617.1"/>
    <property type="molecule type" value="Genomic_DNA"/>
</dbReference>
<comment type="subunit">
    <text evidence="4">NDH is composed of at least 16 different subunits, 5 of which are encoded in the nucleus.</text>
</comment>
<dbReference type="InterPro" id="IPR042106">
    <property type="entry name" value="Nuo/plastoQ_OxRdtase_6_NuoJ"/>
</dbReference>
<evidence type="ECO:0000256" key="19">
    <source>
        <dbReference type="ARBA" id="ARBA00047726"/>
    </source>
</evidence>
<feature type="transmembrane region" description="Helical" evidence="21">
    <location>
        <begin position="32"/>
        <end position="51"/>
    </location>
</feature>
<dbReference type="Gene3D" id="1.20.120.1200">
    <property type="entry name" value="NADH-ubiquinone/plastoquinone oxidoreductase chain 6, subunit NuoJ"/>
    <property type="match status" value="1"/>
</dbReference>
<evidence type="ECO:0000256" key="12">
    <source>
        <dbReference type="ARBA" id="ARBA00022967"/>
    </source>
</evidence>
<gene>
    <name evidence="22" type="primary">ndhG</name>
</gene>
<evidence type="ECO:0000256" key="13">
    <source>
        <dbReference type="ARBA" id="ARBA00022989"/>
    </source>
</evidence>
<keyword evidence="8 21" id="KW-0812">Transmembrane</keyword>
<dbReference type="Pfam" id="PF00499">
    <property type="entry name" value="Oxidored_q3"/>
    <property type="match status" value="1"/>
</dbReference>
<evidence type="ECO:0000313" key="23">
    <source>
        <dbReference type="EMBL" id="AEV58389.1"/>
    </source>
</evidence>
<dbReference type="RefSeq" id="YP_004021818.1">
    <property type="nucleotide sequence ID" value="NC_014699.1"/>
</dbReference>
<proteinExistence type="inferred from homology"/>
<comment type="catalytic activity">
    <reaction evidence="19">
        <text>a plastoquinone + NADPH + (n+1) H(+)(in) = a plastoquinol + NADP(+) + n H(+)(out)</text>
        <dbReference type="Rhea" id="RHEA:42612"/>
        <dbReference type="Rhea" id="RHEA-COMP:9561"/>
        <dbReference type="Rhea" id="RHEA-COMP:9562"/>
        <dbReference type="ChEBI" id="CHEBI:15378"/>
        <dbReference type="ChEBI" id="CHEBI:17757"/>
        <dbReference type="ChEBI" id="CHEBI:57783"/>
        <dbReference type="ChEBI" id="CHEBI:58349"/>
        <dbReference type="ChEBI" id="CHEBI:62192"/>
    </reaction>
</comment>
<keyword evidence="22" id="KW-0934">Plastid</keyword>
<reference evidence="22" key="1">
    <citation type="journal article" date="2010" name="BMC Evol. Biol.">
        <title>Complete plastome sequences of Equisetum arvense and Isoetes flaccida: implications for phylogeny and plastid genome evolution of early land plant lineages.</title>
        <authorList>
            <person name="Karol K.G."/>
            <person name="Arumuganathan K."/>
            <person name="Boore J.L."/>
            <person name="Duffy A.M."/>
            <person name="Everett K.D."/>
            <person name="Hall J.D."/>
            <person name="Hansen S.K."/>
            <person name="Kuehl J.V."/>
            <person name="Mandoli D.F."/>
            <person name="Mishler B.D."/>
            <person name="Olmstead R.G."/>
            <person name="Renzaglia K.S."/>
            <person name="Wolf P.G."/>
        </authorList>
    </citation>
    <scope>NUCLEOTIDE SEQUENCE [LARGE SCALE GENOMIC DNA]</scope>
</reference>
<evidence type="ECO:0000256" key="11">
    <source>
        <dbReference type="ARBA" id="ARBA00022957"/>
    </source>
</evidence>
<evidence type="ECO:0000256" key="9">
    <source>
        <dbReference type="ARBA" id="ARBA00022719"/>
    </source>
</evidence>
<feature type="transmembrane region" description="Helical" evidence="21">
    <location>
        <begin position="6"/>
        <end position="27"/>
    </location>
</feature>
<dbReference type="PANTHER" id="PTHR33269:SF17">
    <property type="entry name" value="NADH-UBIQUINONE OXIDOREDUCTASE CHAIN 6"/>
    <property type="match status" value="1"/>
</dbReference>
<evidence type="ECO:0000256" key="16">
    <source>
        <dbReference type="ARBA" id="ARBA00023136"/>
    </source>
</evidence>
<comment type="catalytic activity">
    <reaction evidence="20">
        <text>a plastoquinone + NADH + (n+1) H(+)(in) = a plastoquinol + NAD(+) + n H(+)(out)</text>
        <dbReference type="Rhea" id="RHEA:42608"/>
        <dbReference type="Rhea" id="RHEA-COMP:9561"/>
        <dbReference type="Rhea" id="RHEA-COMP:9562"/>
        <dbReference type="ChEBI" id="CHEBI:15378"/>
        <dbReference type="ChEBI" id="CHEBI:17757"/>
        <dbReference type="ChEBI" id="CHEBI:57540"/>
        <dbReference type="ChEBI" id="CHEBI:57945"/>
        <dbReference type="ChEBI" id="CHEBI:62192"/>
    </reaction>
</comment>
<dbReference type="FunFam" id="1.20.120.1200:FF:000002">
    <property type="entry name" value="NAD(P)H-quinone oxidoreductase subunit 6, chloroplastic"/>
    <property type="match status" value="1"/>
</dbReference>
<protein>
    <recommendedName>
        <fullName evidence="5">NAD(P)H-quinone oxidoreductase subunit 6, chloroplastic</fullName>
    </recommendedName>
    <alternativeName>
        <fullName evidence="18">NAD(P)H dehydrogenase subunit 6</fullName>
    </alternativeName>
    <alternativeName>
        <fullName evidence="17">NADH-plastoquinone oxidoreductase subunit 6</fullName>
    </alternativeName>
</protein>
<sequence length="200" mass="22158">MNFTDSIRNSILVIIETGIILGSLGVVSLSNIIYSAFLLGFVFICIALLYLTLNADFLAAAQILIYVGAVNVLIVFAVMLINKPKEINTLEKWNISNNISLLLCTSLFVSLSFTILNTNWSNLYSIQHSVNILDQMPSNIRLIGNNLLTKFLIPFELLSILLLVALIGAITIARRAEFIETGDSESLKSKEESVEKKNNF</sequence>
<dbReference type="GO" id="GO:0008137">
    <property type="term" value="F:NADH dehydrogenase (ubiquinone) activity"/>
    <property type="evidence" value="ECO:0007669"/>
    <property type="project" value="InterPro"/>
</dbReference>
<feature type="transmembrane region" description="Helical" evidence="21">
    <location>
        <begin position="151"/>
        <end position="173"/>
    </location>
</feature>
<reference evidence="23" key="2">
    <citation type="journal article" date="2014" name="PLoS ONE">
        <title>Chloroplast Genome Differences between Asian and American Equisetum arvense (Equisetaceae) and the Origin of the Hypervariable trnY-trnE Intergenic Spacer.</title>
        <authorList>
            <person name="Kim H.T."/>
            <person name="Kim K.J."/>
        </authorList>
    </citation>
    <scope>NUCLEOTIDE SEQUENCE</scope>
</reference>
<dbReference type="NCBIfam" id="NF005163">
    <property type="entry name" value="PRK06638.1-3"/>
    <property type="match status" value="1"/>
</dbReference>
<keyword evidence="12" id="KW-1278">Translocase</keyword>
<evidence type="ECO:0000256" key="4">
    <source>
        <dbReference type="ARBA" id="ARBA00011199"/>
    </source>
</evidence>
<feature type="transmembrane region" description="Helical" evidence="21">
    <location>
        <begin position="93"/>
        <end position="116"/>
    </location>
</feature>
<dbReference type="AlphaFoldDB" id="E3T2X9"/>
<keyword evidence="13 21" id="KW-1133">Transmembrane helix</keyword>
<comment type="similarity">
    <text evidence="3">Belongs to the complex I subunit 6 family.</text>
</comment>
<evidence type="ECO:0000256" key="1">
    <source>
        <dbReference type="ARBA" id="ARBA00004059"/>
    </source>
</evidence>
<comment type="subcellular location">
    <subcellularLocation>
        <location evidence="2">Plastid</location>
        <location evidence="2">Chloroplast thylakoid membrane</location>
        <topology evidence="2">Multi-pass membrane protein</topology>
    </subcellularLocation>
</comment>
<keyword evidence="9" id="KW-0874">Quinone</keyword>
<keyword evidence="16 21" id="KW-0472">Membrane</keyword>
<dbReference type="InterPro" id="IPR001457">
    <property type="entry name" value="NADH_UbQ/plastoQ_OxRdtase_su6"/>
</dbReference>
<feature type="transmembrane region" description="Helical" evidence="21">
    <location>
        <begin position="57"/>
        <end position="81"/>
    </location>
</feature>